<dbReference type="SUPFAM" id="SSF53383">
    <property type="entry name" value="PLP-dependent transferases"/>
    <property type="match status" value="1"/>
</dbReference>
<dbReference type="Gene3D" id="3.90.1150.10">
    <property type="entry name" value="Aspartate Aminotransferase, domain 1"/>
    <property type="match status" value="1"/>
</dbReference>
<dbReference type="GO" id="GO:0008483">
    <property type="term" value="F:transaminase activity"/>
    <property type="evidence" value="ECO:0007669"/>
    <property type="project" value="UniProtKB-KW"/>
</dbReference>
<keyword evidence="2" id="KW-0663">Pyridoxal phosphate</keyword>
<organism evidence="5 6">
    <name type="scientific">Sulfobacillus acidophilus (strain ATCC 700253 / DSM 10332 / NAL)</name>
    <dbReference type="NCBI Taxonomy" id="679936"/>
    <lineage>
        <taxon>Bacteria</taxon>
        <taxon>Bacillati</taxon>
        <taxon>Bacillota</taxon>
        <taxon>Clostridia</taxon>
        <taxon>Eubacteriales</taxon>
        <taxon>Clostridiales Family XVII. Incertae Sedis</taxon>
        <taxon>Sulfobacillus</taxon>
    </lineage>
</organism>
<comment type="cofactor">
    <cofactor evidence="1 3">
        <name>pyridoxal 5'-phosphate</name>
        <dbReference type="ChEBI" id="CHEBI:597326"/>
    </cofactor>
</comment>
<reference evidence="5 6" key="2">
    <citation type="journal article" date="2012" name="Stand. Genomic Sci.">
        <title>Complete genome sequence of the moderately thermophilic mineral-sulfide-oxidizing firmicute Sulfobacillus acidophilus type strain (NAL(T)).</title>
        <authorList>
            <person name="Anderson I."/>
            <person name="Chertkov O."/>
            <person name="Chen A."/>
            <person name="Saunders E."/>
            <person name="Lapidus A."/>
            <person name="Nolan M."/>
            <person name="Lucas S."/>
            <person name="Hammon N."/>
            <person name="Deshpande S."/>
            <person name="Cheng J.F."/>
            <person name="Han C."/>
            <person name="Tapia R."/>
            <person name="Goodwin L.A."/>
            <person name="Pitluck S."/>
            <person name="Liolios K."/>
            <person name="Pagani I."/>
            <person name="Ivanova N."/>
            <person name="Mikhailova N."/>
            <person name="Pati A."/>
            <person name="Palaniappan K."/>
            <person name="Land M."/>
            <person name="Pan C."/>
            <person name="Rohde M."/>
            <person name="Pukall R."/>
            <person name="Goker M."/>
            <person name="Detter J.C."/>
            <person name="Woyke T."/>
            <person name="Bristow J."/>
            <person name="Eisen J.A."/>
            <person name="Markowitz V."/>
            <person name="Hugenholtz P."/>
            <person name="Kyrpides N.C."/>
            <person name="Klenk H.P."/>
            <person name="Mavromatis K."/>
        </authorList>
    </citation>
    <scope>NUCLEOTIDE SEQUENCE [LARGE SCALE GENOMIC DNA]</scope>
    <source>
        <strain evidence="6">ATCC 700253 / DSM 10332 / NAL</strain>
    </source>
</reference>
<evidence type="ECO:0000256" key="1">
    <source>
        <dbReference type="ARBA" id="ARBA00001933"/>
    </source>
</evidence>
<keyword evidence="3" id="KW-0808">Transferase</keyword>
<evidence type="ECO:0000313" key="5">
    <source>
        <dbReference type="EMBL" id="AEW04595.1"/>
    </source>
</evidence>
<dbReference type="GO" id="GO:0030170">
    <property type="term" value="F:pyridoxal phosphate binding"/>
    <property type="evidence" value="ECO:0007669"/>
    <property type="project" value="InterPro"/>
</dbReference>
<name>G8TU04_SULAD</name>
<evidence type="ECO:0000259" key="4">
    <source>
        <dbReference type="Pfam" id="PF00155"/>
    </source>
</evidence>
<dbReference type="CDD" id="cd00609">
    <property type="entry name" value="AAT_like"/>
    <property type="match status" value="1"/>
</dbReference>
<dbReference type="PATRIC" id="fig|679936.5.peg.1154"/>
<evidence type="ECO:0000256" key="3">
    <source>
        <dbReference type="RuleBase" id="RU000481"/>
    </source>
</evidence>
<dbReference type="Proteomes" id="UP000005439">
    <property type="component" value="Chromosome"/>
</dbReference>
<proteinExistence type="inferred from homology"/>
<dbReference type="AlphaFoldDB" id="G8TU04"/>
<sequence>MSHGGQWRQAQDDYGVFSRGLVDLSASISPYGPGPKARAEWPFLVNRLDRYPDPDYRELYEAVAVHYRIQAASVVLTAGATAAIDLVLQVINPRVVYVVEPAFSEYRLRATLWNIPVRRITETTGMTDPGLLFLANPVNPTGTLWHPSDLQQWITEALRHDVVPVIDEAFLEFVPDWRQRTLMQPDMHEVPYLILGSVTKFYGLAGLRVGFLVADPRRAKAFKNRLEPWSIAWPSARVAALALQDQTYFDAARDWIIAERTWLLGQLARRADIVGRPAANFILVNPSVDDFDAWLRRLAESGVLVRDARDFQAIRQPAARIAVKTRRDSQRLLAVWPVPPTNWR</sequence>
<dbReference type="PANTHER" id="PTHR42885">
    <property type="entry name" value="HISTIDINOL-PHOSPHATE AMINOTRANSFERASE-RELATED"/>
    <property type="match status" value="1"/>
</dbReference>
<dbReference type="STRING" id="679936.Sulac_1095"/>
<dbReference type="InterPro" id="IPR004838">
    <property type="entry name" value="NHTrfase_class1_PyrdxlP-BS"/>
</dbReference>
<dbReference type="KEGG" id="sap:Sulac_1095"/>
<dbReference type="InterPro" id="IPR004839">
    <property type="entry name" value="Aminotransferase_I/II_large"/>
</dbReference>
<evidence type="ECO:0000313" key="6">
    <source>
        <dbReference type="Proteomes" id="UP000005439"/>
    </source>
</evidence>
<reference evidence="6" key="1">
    <citation type="submission" date="2011-12" db="EMBL/GenBank/DDBJ databases">
        <title>The complete genome of chromosome of Sulfobacillus acidophilus DSM 10332.</title>
        <authorList>
            <person name="Lucas S."/>
            <person name="Han J."/>
            <person name="Lapidus A."/>
            <person name="Bruce D."/>
            <person name="Goodwin L."/>
            <person name="Pitluck S."/>
            <person name="Peters L."/>
            <person name="Kyrpides N."/>
            <person name="Mavromatis K."/>
            <person name="Ivanova N."/>
            <person name="Mikhailova N."/>
            <person name="Chertkov O."/>
            <person name="Saunders E."/>
            <person name="Detter J.C."/>
            <person name="Tapia R."/>
            <person name="Han C."/>
            <person name="Land M."/>
            <person name="Hauser L."/>
            <person name="Markowitz V."/>
            <person name="Cheng J.-F."/>
            <person name="Hugenholtz P."/>
            <person name="Woyke T."/>
            <person name="Wu D."/>
            <person name="Pukall R."/>
            <person name="Gehrich-Schroeter G."/>
            <person name="Schneider S."/>
            <person name="Klenk H.-P."/>
            <person name="Eisen J.A."/>
        </authorList>
    </citation>
    <scope>NUCLEOTIDE SEQUENCE [LARGE SCALE GENOMIC DNA]</scope>
    <source>
        <strain evidence="6">ATCC 700253 / DSM 10332 / NAL</strain>
    </source>
</reference>
<keyword evidence="6" id="KW-1185">Reference proteome</keyword>
<dbReference type="PROSITE" id="PS00105">
    <property type="entry name" value="AA_TRANSFER_CLASS_1"/>
    <property type="match status" value="1"/>
</dbReference>
<keyword evidence="3 5" id="KW-0032">Aminotransferase</keyword>
<dbReference type="Pfam" id="PF00155">
    <property type="entry name" value="Aminotran_1_2"/>
    <property type="match status" value="1"/>
</dbReference>
<comment type="similarity">
    <text evidence="3">Belongs to the class-I pyridoxal-phosphate-dependent aminotransferase family.</text>
</comment>
<gene>
    <name evidence="5" type="ordered locus">Sulac_1095</name>
</gene>
<dbReference type="InterPro" id="IPR015424">
    <property type="entry name" value="PyrdxlP-dep_Trfase"/>
</dbReference>
<dbReference type="InterPro" id="IPR015422">
    <property type="entry name" value="PyrdxlP-dep_Trfase_small"/>
</dbReference>
<evidence type="ECO:0000256" key="2">
    <source>
        <dbReference type="ARBA" id="ARBA00022898"/>
    </source>
</evidence>
<accession>G8TU04</accession>
<dbReference type="HOGENOM" id="CLU_017584_3_4_9"/>
<protein>
    <recommendedName>
        <fullName evidence="3">Aminotransferase</fullName>
        <ecNumber evidence="3">2.6.1.-</ecNumber>
    </recommendedName>
</protein>
<feature type="domain" description="Aminotransferase class I/classII large" evidence="4">
    <location>
        <begin position="47"/>
        <end position="333"/>
    </location>
</feature>
<dbReference type="PANTHER" id="PTHR42885:SF1">
    <property type="entry name" value="THREONINE-PHOSPHATE DECARBOXYLASE"/>
    <property type="match status" value="1"/>
</dbReference>
<dbReference type="EMBL" id="CP003179">
    <property type="protein sequence ID" value="AEW04595.1"/>
    <property type="molecule type" value="Genomic_DNA"/>
</dbReference>
<dbReference type="InterPro" id="IPR015421">
    <property type="entry name" value="PyrdxlP-dep_Trfase_major"/>
</dbReference>
<dbReference type="Gene3D" id="3.40.640.10">
    <property type="entry name" value="Type I PLP-dependent aspartate aminotransferase-like (Major domain)"/>
    <property type="match status" value="1"/>
</dbReference>
<dbReference type="EC" id="2.6.1.-" evidence="3"/>